<evidence type="ECO:0000313" key="1">
    <source>
        <dbReference type="EMBL" id="KAI3724721.1"/>
    </source>
</evidence>
<comment type="caution">
    <text evidence="1">The sequence shown here is derived from an EMBL/GenBank/DDBJ whole genome shotgun (WGS) entry which is preliminary data.</text>
</comment>
<keyword evidence="2" id="KW-1185">Reference proteome</keyword>
<accession>A0ACB9BRQ9</accession>
<dbReference type="EMBL" id="CM042014">
    <property type="protein sequence ID" value="KAI3724721.1"/>
    <property type="molecule type" value="Genomic_DNA"/>
</dbReference>
<gene>
    <name evidence="1" type="ORF">L2E82_36508</name>
</gene>
<proteinExistence type="predicted"/>
<evidence type="ECO:0000313" key="2">
    <source>
        <dbReference type="Proteomes" id="UP001055811"/>
    </source>
</evidence>
<name>A0ACB9BRQ9_CICIN</name>
<reference evidence="2" key="1">
    <citation type="journal article" date="2022" name="Mol. Ecol. Resour.">
        <title>The genomes of chicory, endive, great burdock and yacon provide insights into Asteraceae palaeo-polyploidization history and plant inulin production.</title>
        <authorList>
            <person name="Fan W."/>
            <person name="Wang S."/>
            <person name="Wang H."/>
            <person name="Wang A."/>
            <person name="Jiang F."/>
            <person name="Liu H."/>
            <person name="Zhao H."/>
            <person name="Xu D."/>
            <person name="Zhang Y."/>
        </authorList>
    </citation>
    <scope>NUCLEOTIDE SEQUENCE [LARGE SCALE GENOMIC DNA]</scope>
    <source>
        <strain evidence="2">cv. Punajuju</strain>
    </source>
</reference>
<organism evidence="1 2">
    <name type="scientific">Cichorium intybus</name>
    <name type="common">Chicory</name>
    <dbReference type="NCBI Taxonomy" id="13427"/>
    <lineage>
        <taxon>Eukaryota</taxon>
        <taxon>Viridiplantae</taxon>
        <taxon>Streptophyta</taxon>
        <taxon>Embryophyta</taxon>
        <taxon>Tracheophyta</taxon>
        <taxon>Spermatophyta</taxon>
        <taxon>Magnoliopsida</taxon>
        <taxon>eudicotyledons</taxon>
        <taxon>Gunneridae</taxon>
        <taxon>Pentapetalae</taxon>
        <taxon>asterids</taxon>
        <taxon>campanulids</taxon>
        <taxon>Asterales</taxon>
        <taxon>Asteraceae</taxon>
        <taxon>Cichorioideae</taxon>
        <taxon>Cichorieae</taxon>
        <taxon>Cichoriinae</taxon>
        <taxon>Cichorium</taxon>
    </lineage>
</organism>
<protein>
    <submittedName>
        <fullName evidence="1">Uncharacterized protein</fullName>
    </submittedName>
</protein>
<dbReference type="Proteomes" id="UP001055811">
    <property type="component" value="Linkage Group LG06"/>
</dbReference>
<sequence length="113" mass="12057">MDLLDGKVESWADSEPSNGEEVNALVSNSVKTDSTFKEDYVDVHDSSSSPSRPLGFERGPVGYTSLVFIGNGGEDTTKVPSVSMCVETTDSPYQSSRAAKQAKVKKGNSLASY</sequence>
<reference evidence="1 2" key="2">
    <citation type="journal article" date="2022" name="Mol. Ecol. Resour.">
        <title>The genomes of chicory, endive, great burdock and yacon provide insights into Asteraceae paleo-polyploidization history and plant inulin production.</title>
        <authorList>
            <person name="Fan W."/>
            <person name="Wang S."/>
            <person name="Wang H."/>
            <person name="Wang A."/>
            <person name="Jiang F."/>
            <person name="Liu H."/>
            <person name="Zhao H."/>
            <person name="Xu D."/>
            <person name="Zhang Y."/>
        </authorList>
    </citation>
    <scope>NUCLEOTIDE SEQUENCE [LARGE SCALE GENOMIC DNA]</scope>
    <source>
        <strain evidence="2">cv. Punajuju</strain>
        <tissue evidence="1">Leaves</tissue>
    </source>
</reference>